<sequence>MDTALLLEYGWALLILIGLEGLLSADNALVLAVMAKHLPAEQQKKALSYGIWGAFIFRFAALFTVSFLVNVWQIQAIGALYLMYLGVKHIVKRYSSKGDTEHAPKTKQRGFKATVLQIGLADVAFAVDSILAAVAIAVALPPTGLPEVGGLDGGQFIVVILAAIAGLILIRYAAGIFVKLLNERPGLETTAYSIVFWVGVKLGVHTLGQVGILDEHFTHSTGWKLTFWGVLLTLAIGGWFLSGRNKKENAPEIEGAGHVDKSVDEAAEELKEYEQIREEEVLEKKEDKKEETSEEKKEKMYQR</sequence>
<evidence type="ECO:0000256" key="7">
    <source>
        <dbReference type="SAM" id="Phobius"/>
    </source>
</evidence>
<feature type="transmembrane region" description="Helical" evidence="7">
    <location>
        <begin position="115"/>
        <end position="136"/>
    </location>
</feature>
<accession>A0ABV9DJY0</accession>
<dbReference type="PANTHER" id="PTHR30238">
    <property type="entry name" value="MEMBRANE BOUND PREDICTED REDOX MODULATOR"/>
    <property type="match status" value="1"/>
</dbReference>
<comment type="caution">
    <text evidence="8">The sequence shown here is derived from an EMBL/GenBank/DDBJ whole genome shotgun (WGS) entry which is preliminary data.</text>
</comment>
<feature type="region of interest" description="Disordered" evidence="6">
    <location>
        <begin position="281"/>
        <end position="303"/>
    </location>
</feature>
<feature type="transmembrane region" description="Helical" evidence="7">
    <location>
        <begin position="156"/>
        <end position="178"/>
    </location>
</feature>
<feature type="transmembrane region" description="Helical" evidence="7">
    <location>
        <begin position="12"/>
        <end position="34"/>
    </location>
</feature>
<gene>
    <name evidence="8" type="ORF">ACFO3D_12595</name>
</gene>
<comment type="similarity">
    <text evidence="2">Belongs to the TerC family.</text>
</comment>
<dbReference type="EMBL" id="JBHSFU010000007">
    <property type="protein sequence ID" value="MFC4559031.1"/>
    <property type="molecule type" value="Genomic_DNA"/>
</dbReference>
<keyword evidence="4 7" id="KW-1133">Transmembrane helix</keyword>
<dbReference type="Pfam" id="PF03741">
    <property type="entry name" value="TerC"/>
    <property type="match status" value="1"/>
</dbReference>
<feature type="transmembrane region" description="Helical" evidence="7">
    <location>
        <begin position="225"/>
        <end position="242"/>
    </location>
</feature>
<dbReference type="NCBIfam" id="TIGR03716">
    <property type="entry name" value="R_switched_YkoY"/>
    <property type="match status" value="1"/>
</dbReference>
<evidence type="ECO:0000313" key="9">
    <source>
        <dbReference type="Proteomes" id="UP001595989"/>
    </source>
</evidence>
<dbReference type="Proteomes" id="UP001595989">
    <property type="component" value="Unassembled WGS sequence"/>
</dbReference>
<reference evidence="9" key="1">
    <citation type="journal article" date="2019" name="Int. J. Syst. Evol. Microbiol.">
        <title>The Global Catalogue of Microorganisms (GCM) 10K type strain sequencing project: providing services to taxonomists for standard genome sequencing and annotation.</title>
        <authorList>
            <consortium name="The Broad Institute Genomics Platform"/>
            <consortium name="The Broad Institute Genome Sequencing Center for Infectious Disease"/>
            <person name="Wu L."/>
            <person name="Ma J."/>
        </authorList>
    </citation>
    <scope>NUCLEOTIDE SEQUENCE [LARGE SCALE GENOMIC DNA]</scope>
    <source>
        <strain evidence="9">CGMCC 4.7426</strain>
    </source>
</reference>
<evidence type="ECO:0000256" key="6">
    <source>
        <dbReference type="SAM" id="MobiDB-lite"/>
    </source>
</evidence>
<dbReference type="PANTHER" id="PTHR30238:SF4">
    <property type="entry name" value="SLL1022 PROTEIN"/>
    <property type="match status" value="1"/>
</dbReference>
<dbReference type="InterPro" id="IPR005496">
    <property type="entry name" value="Integral_membrane_TerC"/>
</dbReference>
<evidence type="ECO:0000256" key="2">
    <source>
        <dbReference type="ARBA" id="ARBA00007511"/>
    </source>
</evidence>
<name>A0ABV9DJY0_9BACI</name>
<feature type="transmembrane region" description="Helical" evidence="7">
    <location>
        <begin position="190"/>
        <end position="213"/>
    </location>
</feature>
<organism evidence="8 9">
    <name type="scientific">Virgibacillus kekensis</name>
    <dbReference type="NCBI Taxonomy" id="202261"/>
    <lineage>
        <taxon>Bacteria</taxon>
        <taxon>Bacillati</taxon>
        <taxon>Bacillota</taxon>
        <taxon>Bacilli</taxon>
        <taxon>Bacillales</taxon>
        <taxon>Bacillaceae</taxon>
        <taxon>Virgibacillus</taxon>
    </lineage>
</organism>
<comment type="subcellular location">
    <subcellularLocation>
        <location evidence="1">Membrane</location>
        <topology evidence="1">Multi-pass membrane protein</topology>
    </subcellularLocation>
</comment>
<evidence type="ECO:0000256" key="4">
    <source>
        <dbReference type="ARBA" id="ARBA00022989"/>
    </source>
</evidence>
<keyword evidence="9" id="KW-1185">Reference proteome</keyword>
<evidence type="ECO:0000256" key="3">
    <source>
        <dbReference type="ARBA" id="ARBA00022692"/>
    </source>
</evidence>
<evidence type="ECO:0000256" key="1">
    <source>
        <dbReference type="ARBA" id="ARBA00004141"/>
    </source>
</evidence>
<proteinExistence type="inferred from homology"/>
<keyword evidence="3 7" id="KW-0812">Transmembrane</keyword>
<feature type="transmembrane region" description="Helical" evidence="7">
    <location>
        <begin position="46"/>
        <end position="65"/>
    </location>
</feature>
<dbReference type="InterPro" id="IPR022493">
    <property type="entry name" value="CHP03716_TM_YkoY"/>
</dbReference>
<evidence type="ECO:0000256" key="5">
    <source>
        <dbReference type="ARBA" id="ARBA00023136"/>
    </source>
</evidence>
<evidence type="ECO:0000313" key="8">
    <source>
        <dbReference type="EMBL" id="MFC4559031.1"/>
    </source>
</evidence>
<keyword evidence="5 7" id="KW-0472">Membrane</keyword>
<protein>
    <submittedName>
        <fullName evidence="8">TerC family protein</fullName>
    </submittedName>
</protein>
<dbReference type="RefSeq" id="WP_390296474.1">
    <property type="nucleotide sequence ID" value="NZ_JBHSFU010000007.1"/>
</dbReference>